<proteinExistence type="predicted"/>
<organism evidence="3">
    <name type="scientific">hydrothermal vent metagenome</name>
    <dbReference type="NCBI Taxonomy" id="652676"/>
    <lineage>
        <taxon>unclassified sequences</taxon>
        <taxon>metagenomes</taxon>
        <taxon>ecological metagenomes</taxon>
    </lineage>
</organism>
<dbReference type="EMBL" id="UOFD01000082">
    <property type="protein sequence ID" value="VAW55030.1"/>
    <property type="molecule type" value="Genomic_DNA"/>
</dbReference>
<dbReference type="InterPro" id="IPR050811">
    <property type="entry name" value="Phosphate_ABC_transporter"/>
</dbReference>
<evidence type="ECO:0000256" key="1">
    <source>
        <dbReference type="ARBA" id="ARBA00022729"/>
    </source>
</evidence>
<dbReference type="InterPro" id="IPR024370">
    <property type="entry name" value="PBP_domain"/>
</dbReference>
<name>A0A3B0WR03_9ZZZZ</name>
<dbReference type="Gene3D" id="3.40.190.10">
    <property type="entry name" value="Periplasmic binding protein-like II"/>
    <property type="match status" value="2"/>
</dbReference>
<sequence>MRIFFKLNYPVLFLCFLSFFSVVSSGLVLAESSSIAFGDTTYQVNMDAEWLSRGVKHDEKLGEADLVVSLGQITYPALQHFVEDYAKQKGIKIVVQPGSCGVTAKKLSQKIIDVGVYCCPPGKTDRLPGIQFHTIGISPIALIAHPNNSLTGLTLKDARKIFGGDTVNWSEVPVAESAKNKINLPRDTIQPVVRLHCKKRPGHWRRLLENDDRFGRHIREVGVIPDMVKEVAETESAIGFETTYMLDVYKKQGEVKVLTIDGYSPDDLQQLLYAKYPFYRVFSLTTWVGSDKANKLSEELIVSIKKHIEMEGDKYAMIPSSKLREAGWKFKGHELAGEPDGKKIFSEHQL</sequence>
<feature type="domain" description="PBP" evidence="2">
    <location>
        <begin position="74"/>
        <end position="282"/>
    </location>
</feature>
<evidence type="ECO:0000259" key="2">
    <source>
        <dbReference type="Pfam" id="PF12849"/>
    </source>
</evidence>
<dbReference type="PANTHER" id="PTHR30570:SF1">
    <property type="entry name" value="PHOSPHATE-BINDING PROTEIN PSTS"/>
    <property type="match status" value="1"/>
</dbReference>
<reference evidence="3" key="1">
    <citation type="submission" date="2018-06" db="EMBL/GenBank/DDBJ databases">
        <authorList>
            <person name="Zhirakovskaya E."/>
        </authorList>
    </citation>
    <scope>NUCLEOTIDE SEQUENCE</scope>
</reference>
<accession>A0A3B0WR03</accession>
<evidence type="ECO:0000313" key="3">
    <source>
        <dbReference type="EMBL" id="VAW55030.1"/>
    </source>
</evidence>
<gene>
    <name evidence="3" type="ORF">MNBD_GAMMA06-1399</name>
</gene>
<dbReference type="Pfam" id="PF12849">
    <property type="entry name" value="PBP_like_2"/>
    <property type="match status" value="1"/>
</dbReference>
<protein>
    <recommendedName>
        <fullName evidence="2">PBP domain-containing protein</fullName>
    </recommendedName>
</protein>
<dbReference type="PANTHER" id="PTHR30570">
    <property type="entry name" value="PERIPLASMIC PHOSPHATE BINDING COMPONENT OF PHOSPHATE ABC TRANSPORTER"/>
    <property type="match status" value="1"/>
</dbReference>
<keyword evidence="1" id="KW-0732">Signal</keyword>
<dbReference type="AlphaFoldDB" id="A0A3B0WR03"/>
<dbReference type="SUPFAM" id="SSF53850">
    <property type="entry name" value="Periplasmic binding protein-like II"/>
    <property type="match status" value="1"/>
</dbReference>